<sequence>MVFKANWPVRTHVQAAMMDPQCMVELDAIAVVDPASLI</sequence>
<reference evidence="1 2" key="1">
    <citation type="submission" date="2019-03" db="EMBL/GenBank/DDBJ databases">
        <title>Genomic Encyclopedia of Type Strains, Phase IV (KMG-IV): sequencing the most valuable type-strain genomes for metagenomic binning, comparative biology and taxonomic classification.</title>
        <authorList>
            <person name="Goeker M."/>
        </authorList>
    </citation>
    <scope>NUCLEOTIDE SEQUENCE [LARGE SCALE GENOMIC DNA]</scope>
    <source>
        <strain evidence="1 2">DSM 11603</strain>
    </source>
</reference>
<protein>
    <submittedName>
        <fullName evidence="1">Uncharacterized protein</fullName>
    </submittedName>
</protein>
<comment type="caution">
    <text evidence="1">The sequence shown here is derived from an EMBL/GenBank/DDBJ whole genome shotgun (WGS) entry which is preliminary data.</text>
</comment>
<dbReference type="EMBL" id="SNZF01000025">
    <property type="protein sequence ID" value="TDR32880.1"/>
    <property type="molecule type" value="Genomic_DNA"/>
</dbReference>
<dbReference type="Proteomes" id="UP000294958">
    <property type="component" value="Unassembled WGS sequence"/>
</dbReference>
<name>A0A4V3DK70_9HYPH</name>
<evidence type="ECO:0000313" key="1">
    <source>
        <dbReference type="EMBL" id="TDR32880.1"/>
    </source>
</evidence>
<proteinExistence type="predicted"/>
<organism evidence="1 2">
    <name type="scientific">Aquamicrobium defluvii</name>
    <dbReference type="NCBI Taxonomy" id="69279"/>
    <lineage>
        <taxon>Bacteria</taxon>
        <taxon>Pseudomonadati</taxon>
        <taxon>Pseudomonadota</taxon>
        <taxon>Alphaproteobacteria</taxon>
        <taxon>Hyphomicrobiales</taxon>
        <taxon>Phyllobacteriaceae</taxon>
        <taxon>Aquamicrobium</taxon>
    </lineage>
</organism>
<evidence type="ECO:0000313" key="2">
    <source>
        <dbReference type="Proteomes" id="UP000294958"/>
    </source>
</evidence>
<dbReference type="InterPro" id="IPR035959">
    <property type="entry name" value="RutC-like_sf"/>
</dbReference>
<keyword evidence="2" id="KW-1185">Reference proteome</keyword>
<gene>
    <name evidence="1" type="ORF">DES43_12510</name>
</gene>
<accession>A0A4V3DK70</accession>
<dbReference type="SUPFAM" id="SSF55298">
    <property type="entry name" value="YjgF-like"/>
    <property type="match status" value="1"/>
</dbReference>
<dbReference type="Gene3D" id="3.30.1330.40">
    <property type="entry name" value="RutC-like"/>
    <property type="match status" value="1"/>
</dbReference>
<dbReference type="AlphaFoldDB" id="A0A4V3DK70"/>